<evidence type="ECO:0000313" key="3">
    <source>
        <dbReference type="Proteomes" id="UP001247620"/>
    </source>
</evidence>
<feature type="transmembrane region" description="Helical" evidence="1">
    <location>
        <begin position="41"/>
        <end position="59"/>
    </location>
</feature>
<feature type="transmembrane region" description="Helical" evidence="1">
    <location>
        <begin position="71"/>
        <end position="87"/>
    </location>
</feature>
<organism evidence="2 3">
    <name type="scientific">Mucilaginibacter pocheonensis</name>
    <dbReference type="NCBI Taxonomy" id="398050"/>
    <lineage>
        <taxon>Bacteria</taxon>
        <taxon>Pseudomonadati</taxon>
        <taxon>Bacteroidota</taxon>
        <taxon>Sphingobacteriia</taxon>
        <taxon>Sphingobacteriales</taxon>
        <taxon>Sphingobacteriaceae</taxon>
        <taxon>Mucilaginibacter</taxon>
    </lineage>
</organism>
<proteinExistence type="predicted"/>
<keyword evidence="1" id="KW-0812">Transmembrane</keyword>
<dbReference type="Proteomes" id="UP001247620">
    <property type="component" value="Unassembled WGS sequence"/>
</dbReference>
<protein>
    <submittedName>
        <fullName evidence="2">Membrane protein</fullName>
    </submittedName>
</protein>
<gene>
    <name evidence="2" type="ORF">J2W55_004566</name>
</gene>
<keyword evidence="3" id="KW-1185">Reference proteome</keyword>
<name>A0ABU1TH17_9SPHI</name>
<evidence type="ECO:0000256" key="1">
    <source>
        <dbReference type="SAM" id="Phobius"/>
    </source>
</evidence>
<reference evidence="2 3" key="1">
    <citation type="submission" date="2023-07" db="EMBL/GenBank/DDBJ databases">
        <title>Sorghum-associated microbial communities from plants grown in Nebraska, USA.</title>
        <authorList>
            <person name="Schachtman D."/>
        </authorList>
    </citation>
    <scope>NUCLEOTIDE SEQUENCE [LARGE SCALE GENOMIC DNA]</scope>
    <source>
        <strain evidence="2 3">3262</strain>
    </source>
</reference>
<feature type="transmembrane region" description="Helical" evidence="1">
    <location>
        <begin position="12"/>
        <end position="35"/>
    </location>
</feature>
<dbReference type="EMBL" id="JAVDUU010000004">
    <property type="protein sequence ID" value="MDR6944706.1"/>
    <property type="molecule type" value="Genomic_DNA"/>
</dbReference>
<comment type="caution">
    <text evidence="2">The sequence shown here is derived from an EMBL/GenBank/DDBJ whole genome shotgun (WGS) entry which is preliminary data.</text>
</comment>
<keyword evidence="1" id="KW-0472">Membrane</keyword>
<feature type="transmembrane region" description="Helical" evidence="1">
    <location>
        <begin position="99"/>
        <end position="119"/>
    </location>
</feature>
<accession>A0ABU1TH17</accession>
<keyword evidence="1" id="KW-1133">Transmembrane helix</keyword>
<evidence type="ECO:0000313" key="2">
    <source>
        <dbReference type="EMBL" id="MDR6944706.1"/>
    </source>
</evidence>
<sequence length="132" mass="15122">MKYLKSYRAISIIAYFVIILKGQIIGLPFLLWLAFTIFDFGNINQVLALMAVLGLILIFRNWNKARTRKILLADFSCFILLTIPIIGRLNTVPLNMFNYGAFIIPTTVFVLCYLTSLIYSCKQYLVLQKATV</sequence>